<name>A4RUG6_OSTLU</name>
<protein>
    <recommendedName>
        <fullName evidence="5">Poly A polymerase head domain-containing protein</fullName>
    </recommendedName>
</protein>
<proteinExistence type="inferred from homology"/>
<dbReference type="PANTHER" id="PTHR13734:SF5">
    <property type="entry name" value="CCA TRNA NUCLEOTIDYLTRANSFERASE, MITOCHONDRIAL"/>
    <property type="match status" value="1"/>
</dbReference>
<dbReference type="AlphaFoldDB" id="A4RUG6"/>
<organism evidence="6 7">
    <name type="scientific">Ostreococcus lucimarinus (strain CCE9901)</name>
    <dbReference type="NCBI Taxonomy" id="436017"/>
    <lineage>
        <taxon>Eukaryota</taxon>
        <taxon>Viridiplantae</taxon>
        <taxon>Chlorophyta</taxon>
        <taxon>Mamiellophyceae</taxon>
        <taxon>Mamiellales</taxon>
        <taxon>Bathycoccaceae</taxon>
        <taxon>Ostreococcus</taxon>
    </lineage>
</organism>
<dbReference type="FunFam" id="3.30.460.10:FF:000019">
    <property type="entry name" value="tRNA nucleotidyltransferase cca2"/>
    <property type="match status" value="1"/>
</dbReference>
<keyword evidence="7" id="KW-1185">Reference proteome</keyword>
<reference evidence="6 7" key="1">
    <citation type="journal article" date="2007" name="Proc. Natl. Acad. Sci. U.S.A.">
        <title>The tiny eukaryote Ostreococcus provides genomic insights into the paradox of plankton speciation.</title>
        <authorList>
            <person name="Palenik B."/>
            <person name="Grimwood J."/>
            <person name="Aerts A."/>
            <person name="Rouze P."/>
            <person name="Salamov A."/>
            <person name="Putnam N."/>
            <person name="Dupont C."/>
            <person name="Jorgensen R."/>
            <person name="Derelle E."/>
            <person name="Rombauts S."/>
            <person name="Zhou K."/>
            <person name="Otillar R."/>
            <person name="Merchant S.S."/>
            <person name="Podell S."/>
            <person name="Gaasterland T."/>
            <person name="Napoli C."/>
            <person name="Gendler K."/>
            <person name="Manuell A."/>
            <person name="Tai V."/>
            <person name="Vallon O."/>
            <person name="Piganeau G."/>
            <person name="Jancek S."/>
            <person name="Heijde M."/>
            <person name="Jabbari K."/>
            <person name="Bowler C."/>
            <person name="Lohr M."/>
            <person name="Robbens S."/>
            <person name="Werner G."/>
            <person name="Dubchak I."/>
            <person name="Pazour G.J."/>
            <person name="Ren Q."/>
            <person name="Paulsen I."/>
            <person name="Delwiche C."/>
            <person name="Schmutz J."/>
            <person name="Rokhsar D."/>
            <person name="Van de Peer Y."/>
            <person name="Moreau H."/>
            <person name="Grigoriev I.V."/>
        </authorList>
    </citation>
    <scope>NUCLEOTIDE SEQUENCE [LARGE SCALE GENOMIC DNA]</scope>
    <source>
        <strain evidence="6 7">CCE9901</strain>
    </source>
</reference>
<evidence type="ECO:0000256" key="1">
    <source>
        <dbReference type="ARBA" id="ARBA00007265"/>
    </source>
</evidence>
<dbReference type="CDD" id="cd05398">
    <property type="entry name" value="NT_ClassII-CCAase"/>
    <property type="match status" value="1"/>
</dbReference>
<dbReference type="RefSeq" id="XP_001416668.1">
    <property type="nucleotide sequence ID" value="XM_001416631.1"/>
</dbReference>
<dbReference type="GO" id="GO:0052929">
    <property type="term" value="F:ATP:3'-cytidine-cytidine-tRNA adenylyltransferase activity"/>
    <property type="evidence" value="ECO:0007669"/>
    <property type="project" value="TreeGrafter"/>
</dbReference>
<dbReference type="SUPFAM" id="SSF81891">
    <property type="entry name" value="Poly A polymerase C-terminal region-like"/>
    <property type="match status" value="1"/>
</dbReference>
<dbReference type="InterPro" id="IPR043519">
    <property type="entry name" value="NT_sf"/>
</dbReference>
<dbReference type="GO" id="GO:0005739">
    <property type="term" value="C:mitochondrion"/>
    <property type="evidence" value="ECO:0007669"/>
    <property type="project" value="UniProtKB-ARBA"/>
</dbReference>
<dbReference type="EMBL" id="CP000583">
    <property type="protein sequence ID" value="ABO94961.1"/>
    <property type="molecule type" value="Genomic_DNA"/>
</dbReference>
<dbReference type="InterPro" id="IPR002646">
    <property type="entry name" value="PolA_pol_head_dom"/>
</dbReference>
<dbReference type="GeneID" id="5001004"/>
<dbReference type="KEGG" id="olu:OSTLU_34467"/>
<keyword evidence="2 4" id="KW-0808">Transferase</keyword>
<dbReference type="OrthoDB" id="445712at2759"/>
<dbReference type="Pfam" id="PF01743">
    <property type="entry name" value="PolyA_pol"/>
    <property type="match status" value="1"/>
</dbReference>
<dbReference type="GO" id="GO:0001680">
    <property type="term" value="P:tRNA 3'-terminal CCA addition"/>
    <property type="evidence" value="ECO:0007669"/>
    <property type="project" value="UniProtKB-ARBA"/>
</dbReference>
<gene>
    <name evidence="6" type="ORF">OSTLU_34467</name>
</gene>
<dbReference type="Gramene" id="ABO94961">
    <property type="protein sequence ID" value="ABO94961"/>
    <property type="gene ID" value="OSTLU_34467"/>
</dbReference>
<sequence length="525" mass="58248">MRFFAGRVDARRGGGLEGATIGEVRCTAKEREVFDTLLAVVEHFKLDVTLRVAGGWVRDKLVGRESDDIDVALDTMLGKEFAEKVNAYLEAQGMETKGIGVIQSNPEQSKHLETATMRVRDVWLDLVNLRSENYSEDSRIPEMQFGTAKDDAFRRDLTINALFYNINEKKVEDFTERGIEDLSRGVVRTPLPPRTTFLDDPLRILRAVRFAARFGFDVDEEIGASASDPDVQHALKHKVSRERFGKEVLGMLKGRSPADAVALMAAFKISPIVLQVPTQSVVDAVTDAADRLSQYSTRCVEGALEEIASTDAWMDEEKRVWLYLASWLLPYRELQSDGKKGKKVPAVGDIISNALKLRSKDAETTVHVHESMALAKTLLTNKDFTRLEGGLALRKMGETWRLAVLLEALCAVVPGMSDAEVPTWAGEYAFEPDAAPADVRERVAAGVKAAVSKFEAVEQRVASLELNECWETKPPVTGQDVMAALNMTKGGPELKKWIDKSVEWALENPNITKEECVEKIKQGGH</sequence>
<dbReference type="PANTHER" id="PTHR13734">
    <property type="entry name" value="TRNA-NUCLEOTIDYLTRANSFERASE"/>
    <property type="match status" value="1"/>
</dbReference>
<dbReference type="eggNOG" id="KOG2159">
    <property type="taxonomic scope" value="Eukaryota"/>
</dbReference>
<dbReference type="STRING" id="436017.A4RUG6"/>
<evidence type="ECO:0000256" key="2">
    <source>
        <dbReference type="ARBA" id="ARBA00022679"/>
    </source>
</evidence>
<accession>A4RUG6</accession>
<comment type="similarity">
    <text evidence="1 4">Belongs to the tRNA nucleotidyltransferase/poly(A) polymerase family.</text>
</comment>
<dbReference type="SUPFAM" id="SSF81301">
    <property type="entry name" value="Nucleotidyltransferase"/>
    <property type="match status" value="1"/>
</dbReference>
<dbReference type="Gene3D" id="3.30.460.10">
    <property type="entry name" value="Beta Polymerase, domain 2"/>
    <property type="match status" value="1"/>
</dbReference>
<evidence type="ECO:0000313" key="6">
    <source>
        <dbReference type="EMBL" id="ABO94961.1"/>
    </source>
</evidence>
<dbReference type="Gene3D" id="1.10.3090.10">
    <property type="entry name" value="cca-adding enzyme, domain 2"/>
    <property type="match status" value="1"/>
</dbReference>
<dbReference type="HOGENOM" id="CLU_019592_2_1_1"/>
<dbReference type="GO" id="GO:0052927">
    <property type="term" value="F:CC tRNA cytidylyltransferase activity"/>
    <property type="evidence" value="ECO:0007669"/>
    <property type="project" value="TreeGrafter"/>
</dbReference>
<evidence type="ECO:0000256" key="4">
    <source>
        <dbReference type="RuleBase" id="RU003953"/>
    </source>
</evidence>
<keyword evidence="3 4" id="KW-0694">RNA-binding</keyword>
<feature type="domain" description="Poly A polymerase head" evidence="5">
    <location>
        <begin position="50"/>
        <end position="188"/>
    </location>
</feature>
<evidence type="ECO:0000313" key="7">
    <source>
        <dbReference type="Proteomes" id="UP000001568"/>
    </source>
</evidence>
<dbReference type="Proteomes" id="UP000001568">
    <property type="component" value="Chromosome 3"/>
</dbReference>
<dbReference type="GO" id="GO:0003723">
    <property type="term" value="F:RNA binding"/>
    <property type="evidence" value="ECO:0007669"/>
    <property type="project" value="UniProtKB-KW"/>
</dbReference>
<evidence type="ECO:0000256" key="3">
    <source>
        <dbReference type="ARBA" id="ARBA00022884"/>
    </source>
</evidence>
<evidence type="ECO:0000259" key="5">
    <source>
        <dbReference type="Pfam" id="PF01743"/>
    </source>
</evidence>
<dbReference type="OMA" id="ASRFNCT"/>